<evidence type="ECO:0000313" key="3">
    <source>
        <dbReference type="EMBL" id="GCE27376.1"/>
    </source>
</evidence>
<dbReference type="RefSeq" id="WP_126627732.1">
    <property type="nucleotide sequence ID" value="NZ_BIFT01000001.1"/>
</dbReference>
<dbReference type="PANTHER" id="PTHR40446">
    <property type="entry name" value="N-ACETYLGLUCOSAMINE-1-PHOSPHODIESTER ALPHA-N-ACETYLGLUCOSAMINIDASE"/>
    <property type="match status" value="1"/>
</dbReference>
<keyword evidence="1" id="KW-0472">Membrane</keyword>
<dbReference type="InterPro" id="IPR018711">
    <property type="entry name" value="NAGPA"/>
</dbReference>
<keyword evidence="4" id="KW-1185">Reference proteome</keyword>
<organism evidence="3 4">
    <name type="scientific">Dictyobacter alpinus</name>
    <dbReference type="NCBI Taxonomy" id="2014873"/>
    <lineage>
        <taxon>Bacteria</taxon>
        <taxon>Bacillati</taxon>
        <taxon>Chloroflexota</taxon>
        <taxon>Ktedonobacteria</taxon>
        <taxon>Ktedonobacterales</taxon>
        <taxon>Dictyobacteraceae</taxon>
        <taxon>Dictyobacter</taxon>
    </lineage>
</organism>
<evidence type="ECO:0000256" key="1">
    <source>
        <dbReference type="SAM" id="Phobius"/>
    </source>
</evidence>
<protein>
    <recommendedName>
        <fullName evidence="2">Phosphodiester glycosidase domain-containing protein</fullName>
    </recommendedName>
</protein>
<dbReference type="PANTHER" id="PTHR40446:SF2">
    <property type="entry name" value="N-ACETYLGLUCOSAMINE-1-PHOSPHODIESTER ALPHA-N-ACETYLGLUCOSAMINIDASE"/>
    <property type="match status" value="1"/>
</dbReference>
<name>A0A402B7Q0_9CHLR</name>
<evidence type="ECO:0000259" key="2">
    <source>
        <dbReference type="Pfam" id="PF09992"/>
    </source>
</evidence>
<keyword evidence="1" id="KW-1133">Transmembrane helix</keyword>
<dbReference type="OrthoDB" id="154308at2"/>
<sequence>MPFNNNRERRLRAASESAAAQQPSADLLRQADASSQALSLTRLNGKPARHALKLTLLIALLVCSLLACDVVPSITYKGTPVTAPSKAGGSDTLDTWIQTQPGVELRREHWKSAGGNEDTVTITRFDTKKVHLSIGYQPDKPLQLKEWMKQSNAIAIMNGGYFDQQNRATAMLISDGQVFGSSYQDCCGMLAVDAAGNVAIQSLHDQPYDPNTQQIQQATQSRPMLMVDGKRTQFQETAAASPRSVVAMDNQGRLLFIVSPAQSFSVDELADLLVQSDLSLKTALNLDGGSSTGLYVRSGDQQVSLDSITPLPIVIIVK</sequence>
<comment type="caution">
    <text evidence="3">The sequence shown here is derived from an EMBL/GenBank/DDBJ whole genome shotgun (WGS) entry which is preliminary data.</text>
</comment>
<dbReference type="Pfam" id="PF09992">
    <property type="entry name" value="NAGPA"/>
    <property type="match status" value="1"/>
</dbReference>
<accession>A0A402B7Q0</accession>
<feature type="transmembrane region" description="Helical" evidence="1">
    <location>
        <begin position="54"/>
        <end position="76"/>
    </location>
</feature>
<feature type="domain" description="Phosphodiester glycosidase" evidence="2">
    <location>
        <begin position="152"/>
        <end position="300"/>
    </location>
</feature>
<proteinExistence type="predicted"/>
<gene>
    <name evidence="3" type="ORF">KDA_28600</name>
</gene>
<keyword evidence="1" id="KW-0812">Transmembrane</keyword>
<dbReference type="AlphaFoldDB" id="A0A402B7Q0"/>
<dbReference type="Proteomes" id="UP000287171">
    <property type="component" value="Unassembled WGS sequence"/>
</dbReference>
<dbReference type="EMBL" id="BIFT01000001">
    <property type="protein sequence ID" value="GCE27376.1"/>
    <property type="molecule type" value="Genomic_DNA"/>
</dbReference>
<evidence type="ECO:0000313" key="4">
    <source>
        <dbReference type="Proteomes" id="UP000287171"/>
    </source>
</evidence>
<reference evidence="4" key="1">
    <citation type="submission" date="2018-12" db="EMBL/GenBank/DDBJ databases">
        <title>Tengunoibacter tsumagoiensis gen. nov., sp. nov., Dictyobacter kobayashii sp. nov., D. alpinus sp. nov., and D. joshuensis sp. nov. and description of Dictyobacteraceae fam. nov. within the order Ktedonobacterales isolated from Tengu-no-mugimeshi.</title>
        <authorList>
            <person name="Wang C.M."/>
            <person name="Zheng Y."/>
            <person name="Sakai Y."/>
            <person name="Toyoda A."/>
            <person name="Minakuchi Y."/>
            <person name="Abe K."/>
            <person name="Yokota A."/>
            <person name="Yabe S."/>
        </authorList>
    </citation>
    <scope>NUCLEOTIDE SEQUENCE [LARGE SCALE GENOMIC DNA]</scope>
    <source>
        <strain evidence="4">Uno16</strain>
    </source>
</reference>